<name>A0A0H3G2K4_ZYMMA</name>
<dbReference type="GO" id="GO:0032259">
    <property type="term" value="P:methylation"/>
    <property type="evidence" value="ECO:0007669"/>
    <property type="project" value="UniProtKB-KW"/>
</dbReference>
<evidence type="ECO:0000259" key="8">
    <source>
        <dbReference type="Pfam" id="PF02870"/>
    </source>
</evidence>
<dbReference type="KEGG" id="zmm:Zmob_1204"/>
<dbReference type="eggNOG" id="COG0350">
    <property type="taxonomic scope" value="Bacteria"/>
</dbReference>
<dbReference type="PANTHER" id="PTHR10815">
    <property type="entry name" value="METHYLATED-DNA--PROTEIN-CYSTEINE METHYLTRANSFERASE"/>
    <property type="match status" value="1"/>
</dbReference>
<dbReference type="InterPro" id="IPR036217">
    <property type="entry name" value="MethylDNA_cys_MeTrfase_DNAb"/>
</dbReference>
<keyword evidence="4" id="KW-0227">DNA damage</keyword>
<dbReference type="HOGENOM" id="CLU_000445_52_2_5"/>
<dbReference type="SUPFAM" id="SSF53155">
    <property type="entry name" value="Methylated DNA-protein cysteine methyltransferase domain"/>
    <property type="match status" value="1"/>
</dbReference>
<evidence type="ECO:0000256" key="5">
    <source>
        <dbReference type="ARBA" id="ARBA00023204"/>
    </source>
</evidence>
<evidence type="ECO:0000313" key="9">
    <source>
        <dbReference type="EMBL" id="AEH63033.1"/>
    </source>
</evidence>
<dbReference type="InterPro" id="IPR036631">
    <property type="entry name" value="MGMT_N_sf"/>
</dbReference>
<feature type="domain" description="Methylated-DNA-[protein]-cysteine S-methyltransferase DNA binding" evidence="7">
    <location>
        <begin position="82"/>
        <end position="157"/>
    </location>
</feature>
<dbReference type="Gene3D" id="1.10.10.10">
    <property type="entry name" value="Winged helix-like DNA-binding domain superfamily/Winged helix DNA-binding domain"/>
    <property type="match status" value="1"/>
</dbReference>
<dbReference type="InterPro" id="IPR001497">
    <property type="entry name" value="MethylDNA_cys_MeTrfase_AS"/>
</dbReference>
<dbReference type="GO" id="GO:0006281">
    <property type="term" value="P:DNA repair"/>
    <property type="evidence" value="ECO:0007669"/>
    <property type="project" value="UniProtKB-KW"/>
</dbReference>
<evidence type="ECO:0000256" key="4">
    <source>
        <dbReference type="ARBA" id="ARBA00022763"/>
    </source>
</evidence>
<sequence length="165" mass="18127">MPQLYYPTIIGLFSLQASDQYLERVAIMPPAMKKPEKQDLAAILKQSPLLKEVVAQIEAYFTGKVFSFDLPLQPAKTARGEAIRQALCQIPYGETASYRQLAIKAESGARAIGQACARNPLALIVPCHRIIKADGSLGQYSAGEGITTKAWLIDHERLHRGSFSL</sequence>
<keyword evidence="2 9" id="KW-0489">Methyltransferase</keyword>
<dbReference type="Pfam" id="PF02870">
    <property type="entry name" value="Methyltransf_1N"/>
    <property type="match status" value="1"/>
</dbReference>
<feature type="domain" description="Methylguanine DNA methyltransferase ribonuclease-like" evidence="8">
    <location>
        <begin position="43"/>
        <end position="73"/>
    </location>
</feature>
<evidence type="ECO:0000256" key="2">
    <source>
        <dbReference type="ARBA" id="ARBA00022603"/>
    </source>
</evidence>
<reference evidence="9 10" key="1">
    <citation type="journal article" date="2011" name="J. Bacteriol.">
        <title>Genome sequence of the ethanol-producing Zymomonas mobilis subsp. mobilis lectotype strain ATCC 10988.</title>
        <authorList>
            <person name="Pappas K.M."/>
            <person name="Kouvelis V.N."/>
            <person name="Saunders E."/>
            <person name="Brettin T.S."/>
            <person name="Bruce D."/>
            <person name="Detter C."/>
            <person name="Balakireva M."/>
            <person name="Han C.S."/>
            <person name="Savvakis G."/>
            <person name="Kyrpides N.C."/>
            <person name="Typas M.A."/>
        </authorList>
    </citation>
    <scope>NUCLEOTIDE SEQUENCE [LARGE SCALE GENOMIC DNA]</scope>
    <source>
        <strain evidence="10">ATCC 10988 / DSM 424 / CCUG 17860 / LMG 404 / NCIMB 8938 / NRRL B-806 / ZM1</strain>
    </source>
</reference>
<keyword evidence="5" id="KW-0234">DNA repair</keyword>
<dbReference type="NCBIfam" id="TIGR00589">
    <property type="entry name" value="ogt"/>
    <property type="match status" value="1"/>
</dbReference>
<dbReference type="InterPro" id="IPR036388">
    <property type="entry name" value="WH-like_DNA-bd_sf"/>
</dbReference>
<keyword evidence="3 9" id="KW-0808">Transferase</keyword>
<comment type="catalytic activity">
    <reaction evidence="1">
        <text>a 4-O-methyl-thymidine in DNA + L-cysteinyl-[protein] = a thymidine in DNA + S-methyl-L-cysteinyl-[protein]</text>
        <dbReference type="Rhea" id="RHEA:53428"/>
        <dbReference type="Rhea" id="RHEA-COMP:10131"/>
        <dbReference type="Rhea" id="RHEA-COMP:10132"/>
        <dbReference type="Rhea" id="RHEA-COMP:13555"/>
        <dbReference type="Rhea" id="RHEA-COMP:13556"/>
        <dbReference type="ChEBI" id="CHEBI:29950"/>
        <dbReference type="ChEBI" id="CHEBI:82612"/>
        <dbReference type="ChEBI" id="CHEBI:137386"/>
        <dbReference type="ChEBI" id="CHEBI:137387"/>
        <dbReference type="EC" id="2.1.1.63"/>
    </reaction>
</comment>
<evidence type="ECO:0000259" key="7">
    <source>
        <dbReference type="Pfam" id="PF01035"/>
    </source>
</evidence>
<dbReference type="SUPFAM" id="SSF46767">
    <property type="entry name" value="Methylated DNA-protein cysteine methyltransferase, C-terminal domain"/>
    <property type="match status" value="1"/>
</dbReference>
<comment type="catalytic activity">
    <reaction evidence="6">
        <text>a 6-O-methyl-2'-deoxyguanosine in DNA + L-cysteinyl-[protein] = S-methyl-L-cysteinyl-[protein] + a 2'-deoxyguanosine in DNA</text>
        <dbReference type="Rhea" id="RHEA:24000"/>
        <dbReference type="Rhea" id="RHEA-COMP:10131"/>
        <dbReference type="Rhea" id="RHEA-COMP:10132"/>
        <dbReference type="Rhea" id="RHEA-COMP:11367"/>
        <dbReference type="Rhea" id="RHEA-COMP:11368"/>
        <dbReference type="ChEBI" id="CHEBI:29950"/>
        <dbReference type="ChEBI" id="CHEBI:82612"/>
        <dbReference type="ChEBI" id="CHEBI:85445"/>
        <dbReference type="ChEBI" id="CHEBI:85448"/>
        <dbReference type="EC" id="2.1.1.63"/>
    </reaction>
</comment>
<dbReference type="Gene3D" id="3.30.160.70">
    <property type="entry name" value="Methylated DNA-protein cysteine methyltransferase domain"/>
    <property type="match status" value="1"/>
</dbReference>
<dbReference type="GO" id="GO:0003908">
    <property type="term" value="F:methylated-DNA-[protein]-cysteine S-methyltransferase activity"/>
    <property type="evidence" value="ECO:0007669"/>
    <property type="project" value="UniProtKB-EC"/>
</dbReference>
<dbReference type="PROSITE" id="PS00374">
    <property type="entry name" value="MGMT"/>
    <property type="match status" value="1"/>
</dbReference>
<dbReference type="InterPro" id="IPR014048">
    <property type="entry name" value="MethylDNA_cys_MeTrfase_DNA-bd"/>
</dbReference>
<organism evidence="9 10">
    <name type="scientific">Zymomonas mobilis subsp. mobilis (strain ATCC 10988 / DSM 424 / LMG 404 / NCIMB 8938 / NRRL B-806 / ZM1)</name>
    <dbReference type="NCBI Taxonomy" id="555217"/>
    <lineage>
        <taxon>Bacteria</taxon>
        <taxon>Pseudomonadati</taxon>
        <taxon>Pseudomonadota</taxon>
        <taxon>Alphaproteobacteria</taxon>
        <taxon>Sphingomonadales</taxon>
        <taxon>Zymomonadaceae</taxon>
        <taxon>Zymomonas</taxon>
    </lineage>
</organism>
<dbReference type="AlphaFoldDB" id="A0A0H3G2K4"/>
<protein>
    <submittedName>
        <fullName evidence="9">Methylated-DNA/protein-cysteine methyltransferase</fullName>
    </submittedName>
</protein>
<dbReference type="PANTHER" id="PTHR10815:SF13">
    <property type="entry name" value="METHYLATED-DNA--PROTEIN-CYSTEINE METHYLTRANSFERASE"/>
    <property type="match status" value="1"/>
</dbReference>
<accession>A0A0H3G2K4</accession>
<evidence type="ECO:0000256" key="1">
    <source>
        <dbReference type="ARBA" id="ARBA00001286"/>
    </source>
</evidence>
<proteinExistence type="predicted"/>
<evidence type="ECO:0000256" key="3">
    <source>
        <dbReference type="ARBA" id="ARBA00022679"/>
    </source>
</evidence>
<dbReference type="CDD" id="cd06445">
    <property type="entry name" value="ATase"/>
    <property type="match status" value="1"/>
</dbReference>
<evidence type="ECO:0000256" key="6">
    <source>
        <dbReference type="ARBA" id="ARBA00049348"/>
    </source>
</evidence>
<dbReference type="EMBL" id="CP002850">
    <property type="protein sequence ID" value="AEH63033.1"/>
    <property type="molecule type" value="Genomic_DNA"/>
</dbReference>
<dbReference type="Proteomes" id="UP000001494">
    <property type="component" value="Chromosome"/>
</dbReference>
<dbReference type="InterPro" id="IPR008332">
    <property type="entry name" value="MethylG_MeTrfase_N"/>
</dbReference>
<dbReference type="Pfam" id="PF01035">
    <property type="entry name" value="DNA_binding_1"/>
    <property type="match status" value="1"/>
</dbReference>
<gene>
    <name evidence="9" type="ordered locus">Zmob_1204</name>
</gene>
<evidence type="ECO:0000313" key="10">
    <source>
        <dbReference type="Proteomes" id="UP000001494"/>
    </source>
</evidence>